<dbReference type="Proteomes" id="UP000612349">
    <property type="component" value="Unassembled WGS sequence"/>
</dbReference>
<proteinExistence type="predicted"/>
<dbReference type="Pfam" id="PF00107">
    <property type="entry name" value="ADH_zinc_N"/>
    <property type="match status" value="1"/>
</dbReference>
<accession>A0A917DWV9</accession>
<dbReference type="InterPro" id="IPR020843">
    <property type="entry name" value="ER"/>
</dbReference>
<dbReference type="AlphaFoldDB" id="A0A917DWV9"/>
<dbReference type="SUPFAM" id="SSF50129">
    <property type="entry name" value="GroES-like"/>
    <property type="match status" value="1"/>
</dbReference>
<evidence type="ECO:0000313" key="2">
    <source>
        <dbReference type="EMBL" id="GGD79161.1"/>
    </source>
</evidence>
<dbReference type="EMBL" id="BMIP01000008">
    <property type="protein sequence ID" value="GGD79161.1"/>
    <property type="molecule type" value="Genomic_DNA"/>
</dbReference>
<protein>
    <submittedName>
        <fullName evidence="2">NADP-dependent oxidoreductase</fullName>
    </submittedName>
</protein>
<keyword evidence="3" id="KW-1185">Reference proteome</keyword>
<dbReference type="SUPFAM" id="SSF51735">
    <property type="entry name" value="NAD(P)-binding Rossmann-fold domains"/>
    <property type="match status" value="1"/>
</dbReference>
<dbReference type="InterPro" id="IPR036291">
    <property type="entry name" value="NAD(P)-bd_dom_sf"/>
</dbReference>
<dbReference type="SMART" id="SM00829">
    <property type="entry name" value="PKS_ER"/>
    <property type="match status" value="1"/>
</dbReference>
<dbReference type="Pfam" id="PF08240">
    <property type="entry name" value="ADH_N"/>
    <property type="match status" value="1"/>
</dbReference>
<evidence type="ECO:0000259" key="1">
    <source>
        <dbReference type="SMART" id="SM00829"/>
    </source>
</evidence>
<dbReference type="InterPro" id="IPR013154">
    <property type="entry name" value="ADH-like_N"/>
</dbReference>
<sequence length="320" mass="33620">MKAAFYFENGGPEVIRFGDLPDPDVGADTVLIRSGWISIEGGDLLNRIHTPPATTPFVPGYQAAGIVEAVGDEVEGLAPGDRVVGFGWNGSHAELFPVSQRHAYRVPDGMDLKSAAIIPIAFGTAHDALFEYGGLKPGETVLVQGAAGGVGLAAVQLAAQHGATVIGTASGAERLARIEPFGLHHGIDYKTQDIADACREITGGKGVDIVLDLAGGRGKDQLVSALRAHGRYAVIGAAEGTLPSFGFFELIRKAMQVTGISFGRDMHTPRVHALLTSLFERFADGGLTMPVDREFALSDAQAAHEHVAGAHPFGRVVMRP</sequence>
<dbReference type="GO" id="GO:0016491">
    <property type="term" value="F:oxidoreductase activity"/>
    <property type="evidence" value="ECO:0007669"/>
    <property type="project" value="InterPro"/>
</dbReference>
<comment type="caution">
    <text evidence="2">The sequence shown here is derived from an EMBL/GenBank/DDBJ whole genome shotgun (WGS) entry which is preliminary data.</text>
</comment>
<dbReference type="PANTHER" id="PTHR43677:SF4">
    <property type="entry name" value="QUINONE OXIDOREDUCTASE-LIKE PROTEIN 2"/>
    <property type="match status" value="1"/>
</dbReference>
<dbReference type="Gene3D" id="3.40.50.720">
    <property type="entry name" value="NAD(P)-binding Rossmann-like Domain"/>
    <property type="match status" value="1"/>
</dbReference>
<dbReference type="Gene3D" id="3.90.180.10">
    <property type="entry name" value="Medium-chain alcohol dehydrogenases, catalytic domain"/>
    <property type="match status" value="1"/>
</dbReference>
<dbReference type="OrthoDB" id="4190732at2"/>
<dbReference type="RefSeq" id="WP_066771983.1">
    <property type="nucleotide sequence ID" value="NZ_BMIP01000008.1"/>
</dbReference>
<name>A0A917DWV9_9SPHN</name>
<reference evidence="2" key="1">
    <citation type="journal article" date="2014" name="Int. J. Syst. Evol. Microbiol.">
        <title>Complete genome sequence of Corynebacterium casei LMG S-19264T (=DSM 44701T), isolated from a smear-ripened cheese.</title>
        <authorList>
            <consortium name="US DOE Joint Genome Institute (JGI-PGF)"/>
            <person name="Walter F."/>
            <person name="Albersmeier A."/>
            <person name="Kalinowski J."/>
            <person name="Ruckert C."/>
        </authorList>
    </citation>
    <scope>NUCLEOTIDE SEQUENCE</scope>
    <source>
        <strain evidence="2">CGMCC 1.15360</strain>
    </source>
</reference>
<gene>
    <name evidence="2" type="ORF">GCM10010990_31280</name>
</gene>
<reference evidence="2" key="2">
    <citation type="submission" date="2020-09" db="EMBL/GenBank/DDBJ databases">
        <authorList>
            <person name="Sun Q."/>
            <person name="Zhou Y."/>
        </authorList>
    </citation>
    <scope>NUCLEOTIDE SEQUENCE</scope>
    <source>
        <strain evidence="2">CGMCC 1.15360</strain>
    </source>
</reference>
<evidence type="ECO:0000313" key="3">
    <source>
        <dbReference type="Proteomes" id="UP000612349"/>
    </source>
</evidence>
<feature type="domain" description="Enoyl reductase (ER)" evidence="1">
    <location>
        <begin position="10"/>
        <end position="318"/>
    </location>
</feature>
<organism evidence="2 3">
    <name type="scientific">Croceicoccus mobilis</name>
    <dbReference type="NCBI Taxonomy" id="1703339"/>
    <lineage>
        <taxon>Bacteria</taxon>
        <taxon>Pseudomonadati</taxon>
        <taxon>Pseudomonadota</taxon>
        <taxon>Alphaproteobacteria</taxon>
        <taxon>Sphingomonadales</taxon>
        <taxon>Erythrobacteraceae</taxon>
        <taxon>Croceicoccus</taxon>
    </lineage>
</organism>
<dbReference type="InterPro" id="IPR051397">
    <property type="entry name" value="Zn-ADH-like_protein"/>
</dbReference>
<dbReference type="InterPro" id="IPR011032">
    <property type="entry name" value="GroES-like_sf"/>
</dbReference>
<dbReference type="InterPro" id="IPR013149">
    <property type="entry name" value="ADH-like_C"/>
</dbReference>
<dbReference type="PANTHER" id="PTHR43677">
    <property type="entry name" value="SHORT-CHAIN DEHYDROGENASE/REDUCTASE"/>
    <property type="match status" value="1"/>
</dbReference>